<evidence type="ECO:0000259" key="2">
    <source>
        <dbReference type="PROSITE" id="PS50076"/>
    </source>
</evidence>
<accession>A0AAD7R5P8</accession>
<dbReference type="GO" id="GO:0005789">
    <property type="term" value="C:endoplasmic reticulum membrane"/>
    <property type="evidence" value="ECO:0007669"/>
    <property type="project" value="TreeGrafter"/>
</dbReference>
<dbReference type="EMBL" id="JAINUG010000575">
    <property type="protein sequence ID" value="KAJ8366551.1"/>
    <property type="molecule type" value="Genomic_DNA"/>
</dbReference>
<dbReference type="InterPro" id="IPR001623">
    <property type="entry name" value="DnaJ_domain"/>
</dbReference>
<dbReference type="GO" id="GO:0071218">
    <property type="term" value="P:cellular response to misfolded protein"/>
    <property type="evidence" value="ECO:0007669"/>
    <property type="project" value="TreeGrafter"/>
</dbReference>
<evidence type="ECO:0000313" key="3">
    <source>
        <dbReference type="EMBL" id="KAJ8366551.1"/>
    </source>
</evidence>
<keyword evidence="4" id="KW-1185">Reference proteome</keyword>
<dbReference type="InterPro" id="IPR051100">
    <property type="entry name" value="DnaJ_subfamily_B/C"/>
</dbReference>
<dbReference type="InterPro" id="IPR018253">
    <property type="entry name" value="DnaJ_domain_CS"/>
</dbReference>
<dbReference type="SUPFAM" id="SSF46565">
    <property type="entry name" value="Chaperone J-domain"/>
    <property type="match status" value="1"/>
</dbReference>
<dbReference type="PROSITE" id="PS00636">
    <property type="entry name" value="DNAJ_1"/>
    <property type="match status" value="1"/>
</dbReference>
<feature type="domain" description="J" evidence="2">
    <location>
        <begin position="106"/>
        <end position="170"/>
    </location>
</feature>
<dbReference type="Proteomes" id="UP001221898">
    <property type="component" value="Unassembled WGS sequence"/>
</dbReference>
<dbReference type="CDD" id="cd06257">
    <property type="entry name" value="DnaJ"/>
    <property type="match status" value="1"/>
</dbReference>
<feature type="region of interest" description="Disordered" evidence="1">
    <location>
        <begin position="57"/>
        <end position="88"/>
    </location>
</feature>
<dbReference type="PROSITE" id="PS50076">
    <property type="entry name" value="DNAJ_2"/>
    <property type="match status" value="1"/>
</dbReference>
<gene>
    <name evidence="3" type="ORF">AAFF_G00350600</name>
</gene>
<feature type="non-terminal residue" evidence="3">
    <location>
        <position position="198"/>
    </location>
</feature>
<feature type="region of interest" description="Disordered" evidence="1">
    <location>
        <begin position="163"/>
        <end position="198"/>
    </location>
</feature>
<reference evidence="3" key="1">
    <citation type="journal article" date="2023" name="Science">
        <title>Genome structures resolve the early diversification of teleost fishes.</title>
        <authorList>
            <person name="Parey E."/>
            <person name="Louis A."/>
            <person name="Montfort J."/>
            <person name="Bouchez O."/>
            <person name="Roques C."/>
            <person name="Iampietro C."/>
            <person name="Lluch J."/>
            <person name="Castinel A."/>
            <person name="Donnadieu C."/>
            <person name="Desvignes T."/>
            <person name="Floi Bucao C."/>
            <person name="Jouanno E."/>
            <person name="Wen M."/>
            <person name="Mejri S."/>
            <person name="Dirks R."/>
            <person name="Jansen H."/>
            <person name="Henkel C."/>
            <person name="Chen W.J."/>
            <person name="Zahm M."/>
            <person name="Cabau C."/>
            <person name="Klopp C."/>
            <person name="Thompson A.W."/>
            <person name="Robinson-Rechavi M."/>
            <person name="Braasch I."/>
            <person name="Lecointre G."/>
            <person name="Bobe J."/>
            <person name="Postlethwait J.H."/>
            <person name="Berthelot C."/>
            <person name="Roest Crollius H."/>
            <person name="Guiguen Y."/>
        </authorList>
    </citation>
    <scope>NUCLEOTIDE SEQUENCE</scope>
    <source>
        <strain evidence="3">NC1722</strain>
    </source>
</reference>
<dbReference type="PANTHER" id="PTHR43908:SF2">
    <property type="entry name" value="DNAJ HOMOLOG SUBFAMILY C MEMBER 18"/>
    <property type="match status" value="1"/>
</dbReference>
<evidence type="ECO:0000256" key="1">
    <source>
        <dbReference type="SAM" id="MobiDB-lite"/>
    </source>
</evidence>
<comment type="caution">
    <text evidence="3">The sequence shown here is derived from an EMBL/GenBank/DDBJ whole genome shotgun (WGS) entry which is preliminary data.</text>
</comment>
<dbReference type="Pfam" id="PF00226">
    <property type="entry name" value="DnaJ"/>
    <property type="match status" value="1"/>
</dbReference>
<dbReference type="AlphaFoldDB" id="A0AAD7R5P8"/>
<evidence type="ECO:0000313" key="4">
    <source>
        <dbReference type="Proteomes" id="UP001221898"/>
    </source>
</evidence>
<dbReference type="InterPro" id="IPR036869">
    <property type="entry name" value="J_dom_sf"/>
</dbReference>
<dbReference type="Gene3D" id="1.10.287.110">
    <property type="entry name" value="DnaJ domain"/>
    <property type="match status" value="1"/>
</dbReference>
<dbReference type="GO" id="GO:0030544">
    <property type="term" value="F:Hsp70 protein binding"/>
    <property type="evidence" value="ECO:0007669"/>
    <property type="project" value="TreeGrafter"/>
</dbReference>
<name>A0AAD7R5P8_9TELE</name>
<organism evidence="3 4">
    <name type="scientific">Aldrovandia affinis</name>
    <dbReference type="NCBI Taxonomy" id="143900"/>
    <lineage>
        <taxon>Eukaryota</taxon>
        <taxon>Metazoa</taxon>
        <taxon>Chordata</taxon>
        <taxon>Craniata</taxon>
        <taxon>Vertebrata</taxon>
        <taxon>Euteleostomi</taxon>
        <taxon>Actinopterygii</taxon>
        <taxon>Neopterygii</taxon>
        <taxon>Teleostei</taxon>
        <taxon>Notacanthiformes</taxon>
        <taxon>Halosauridae</taxon>
        <taxon>Aldrovandia</taxon>
    </lineage>
</organism>
<proteinExistence type="predicted"/>
<dbReference type="PANTHER" id="PTHR43908">
    <property type="entry name" value="AT29763P-RELATED"/>
    <property type="match status" value="1"/>
</dbReference>
<dbReference type="SMART" id="SM00271">
    <property type="entry name" value="DnaJ"/>
    <property type="match status" value="1"/>
</dbReference>
<protein>
    <recommendedName>
        <fullName evidence="2">J domain-containing protein</fullName>
    </recommendedName>
</protein>
<sequence>MDDDDDDDEEESDRLIEKAKLCLRSGRRDSALQRGSRASGRAAVLIDAILRNGSVAGEGARAPEPCAQHWSEEEEEEEITTGGHERKKGYTEEQQLGVFRIKRCQDYYEVLGVAKEASDEQLKTAYRKLALRFHPDKNCAPGATDAFKVIGNAYAVLGNPEQRRQYDQVGHHADRRNSHPDFEVSPEDLFNDSSGGRF</sequence>
<dbReference type="PRINTS" id="PR00625">
    <property type="entry name" value="JDOMAIN"/>
</dbReference>
<feature type="compositionally biased region" description="Basic and acidic residues" evidence="1">
    <location>
        <begin position="163"/>
        <end position="182"/>
    </location>
</feature>